<keyword evidence="13" id="KW-1185">Reference proteome</keyword>
<comment type="function">
    <text evidence="9">Catalyzes an amino-pyrimidine hydrolysis reaction at the C5' of the pyrimidine moiety of thiamine compounds, a reaction that is part of a thiamine salvage pathway.</text>
</comment>
<evidence type="ECO:0000256" key="4">
    <source>
        <dbReference type="ARBA" id="ARBA00011881"/>
    </source>
</evidence>
<dbReference type="Gene3D" id="1.20.910.10">
    <property type="entry name" value="Heme oxygenase-like"/>
    <property type="match status" value="1"/>
</dbReference>
<reference evidence="12 13" key="1">
    <citation type="submission" date="2023-07" db="EMBL/GenBank/DDBJ databases">
        <title>Genomic Encyclopedia of Type Strains, Phase IV (KMG-IV): sequencing the most valuable type-strain genomes for metagenomic binning, comparative biology and taxonomic classification.</title>
        <authorList>
            <person name="Goeker M."/>
        </authorList>
    </citation>
    <scope>NUCLEOTIDE SEQUENCE [LARGE SCALE GENOMIC DNA]</scope>
    <source>
        <strain evidence="12 13">DSM 4006</strain>
    </source>
</reference>
<dbReference type="GO" id="GO:0050334">
    <property type="term" value="F:thiaminase activity"/>
    <property type="evidence" value="ECO:0007669"/>
    <property type="project" value="UniProtKB-EC"/>
</dbReference>
<comment type="pathway">
    <text evidence="2 9">Cofactor biosynthesis; thiamine diphosphate biosynthesis.</text>
</comment>
<dbReference type="PANTHER" id="PTHR43198">
    <property type="entry name" value="BIFUNCTIONAL TH2 PROTEIN"/>
    <property type="match status" value="1"/>
</dbReference>
<keyword evidence="7 9" id="KW-0784">Thiamine biosynthesis</keyword>
<comment type="catalytic activity">
    <reaction evidence="1 9">
        <text>4-amino-5-aminomethyl-2-methylpyrimidine + H2O = 4-amino-5-hydroxymethyl-2-methylpyrimidine + NH4(+)</text>
        <dbReference type="Rhea" id="RHEA:31799"/>
        <dbReference type="ChEBI" id="CHEBI:15377"/>
        <dbReference type="ChEBI" id="CHEBI:16892"/>
        <dbReference type="ChEBI" id="CHEBI:28938"/>
        <dbReference type="ChEBI" id="CHEBI:63416"/>
        <dbReference type="EC" id="3.5.99.2"/>
    </reaction>
</comment>
<evidence type="ECO:0000313" key="12">
    <source>
        <dbReference type="EMBL" id="MDQ0190683.1"/>
    </source>
</evidence>
<dbReference type="EC" id="3.5.99.2" evidence="5 9"/>
<dbReference type="InterPro" id="IPR004305">
    <property type="entry name" value="Thiaminase-2/PQQC"/>
</dbReference>
<dbReference type="RefSeq" id="WP_274454966.1">
    <property type="nucleotide sequence ID" value="NZ_CP067097.1"/>
</dbReference>
<proteinExistence type="inferred from homology"/>
<evidence type="ECO:0000256" key="3">
    <source>
        <dbReference type="ARBA" id="ARBA00010264"/>
    </source>
</evidence>
<feature type="compositionally biased region" description="Basic and acidic residues" evidence="10">
    <location>
        <begin position="237"/>
        <end position="249"/>
    </location>
</feature>
<dbReference type="NCBIfam" id="TIGR04306">
    <property type="entry name" value="salvage_TenA"/>
    <property type="match status" value="1"/>
</dbReference>
<evidence type="ECO:0000256" key="7">
    <source>
        <dbReference type="ARBA" id="ARBA00022977"/>
    </source>
</evidence>
<evidence type="ECO:0000256" key="8">
    <source>
        <dbReference type="ARBA" id="ARBA00048337"/>
    </source>
</evidence>
<evidence type="ECO:0000256" key="1">
    <source>
        <dbReference type="ARBA" id="ARBA00001881"/>
    </source>
</evidence>
<feature type="compositionally biased region" description="Polar residues" evidence="10">
    <location>
        <begin position="251"/>
        <end position="263"/>
    </location>
</feature>
<dbReference type="SUPFAM" id="SSF48613">
    <property type="entry name" value="Heme oxygenase-like"/>
    <property type="match status" value="1"/>
</dbReference>
<gene>
    <name evidence="12" type="ORF">J2S03_002550</name>
</gene>
<evidence type="ECO:0000259" key="11">
    <source>
        <dbReference type="Pfam" id="PF03070"/>
    </source>
</evidence>
<comment type="subunit">
    <text evidence="4">Homotetramer.</text>
</comment>
<evidence type="ECO:0000256" key="6">
    <source>
        <dbReference type="ARBA" id="ARBA00013647"/>
    </source>
</evidence>
<evidence type="ECO:0000313" key="13">
    <source>
        <dbReference type="Proteomes" id="UP001232973"/>
    </source>
</evidence>
<protein>
    <recommendedName>
        <fullName evidence="6 9">Aminopyrimidine aminohydrolase</fullName>
        <ecNumber evidence="5 9">3.5.99.2</ecNumber>
    </recommendedName>
</protein>
<evidence type="ECO:0000256" key="5">
    <source>
        <dbReference type="ARBA" id="ARBA00012684"/>
    </source>
</evidence>
<comment type="caution">
    <text evidence="12">The sequence shown here is derived from an EMBL/GenBank/DDBJ whole genome shotgun (WGS) entry which is preliminary data.</text>
</comment>
<sequence length="274" mass="30933">MSFATSLRQEAQSIFDSIWQHPFVQGLAKGELPREVIIHYVQQDTQYLNTYCKVYGMALAKAHTQAQMRAFYERIGLLLDGELVPHQNLCQVAGASYEAVRQKAAELAPTAHHYARHMLSVAQQGTLGEIVAVVLPCHWIYVDIAKQIVDESHPAANHPFYDWISFYASDRMQAGLNELITMLDELAASSGELDSYLMKSAFLDSCRLEYQFFDMAYKLERWEPTPRTLPDIPPLPDADRVLERRDRPNDASLSDTRGLSDTRSLPALGGSRDV</sequence>
<dbReference type="CDD" id="cd19360">
    <property type="entry name" value="TenA_C_SaTenA-like"/>
    <property type="match status" value="1"/>
</dbReference>
<dbReference type="InterPro" id="IPR050967">
    <property type="entry name" value="Thiamine_Salvage_TenA"/>
</dbReference>
<evidence type="ECO:0000256" key="2">
    <source>
        <dbReference type="ARBA" id="ARBA00004948"/>
    </source>
</evidence>
<dbReference type="InterPro" id="IPR027574">
    <property type="entry name" value="Thiaminase_II"/>
</dbReference>
<evidence type="ECO:0000256" key="9">
    <source>
        <dbReference type="RuleBase" id="RU363093"/>
    </source>
</evidence>
<dbReference type="Pfam" id="PF03070">
    <property type="entry name" value="TENA_THI-4"/>
    <property type="match status" value="1"/>
</dbReference>
<dbReference type="EMBL" id="JAUSTP010000022">
    <property type="protein sequence ID" value="MDQ0190683.1"/>
    <property type="molecule type" value="Genomic_DNA"/>
</dbReference>
<evidence type="ECO:0000256" key="10">
    <source>
        <dbReference type="SAM" id="MobiDB-lite"/>
    </source>
</evidence>
<feature type="domain" description="Thiaminase-2/PQQC" evidence="11">
    <location>
        <begin position="9"/>
        <end position="218"/>
    </location>
</feature>
<comment type="similarity">
    <text evidence="3 9">Belongs to the TenA family.</text>
</comment>
<keyword evidence="9 12" id="KW-0378">Hydrolase</keyword>
<comment type="catalytic activity">
    <reaction evidence="8 9">
        <text>thiamine + H2O = 5-(2-hydroxyethyl)-4-methylthiazole + 4-amino-5-hydroxymethyl-2-methylpyrimidine + H(+)</text>
        <dbReference type="Rhea" id="RHEA:17509"/>
        <dbReference type="ChEBI" id="CHEBI:15377"/>
        <dbReference type="ChEBI" id="CHEBI:15378"/>
        <dbReference type="ChEBI" id="CHEBI:16892"/>
        <dbReference type="ChEBI" id="CHEBI:17957"/>
        <dbReference type="ChEBI" id="CHEBI:18385"/>
        <dbReference type="EC" id="3.5.99.2"/>
    </reaction>
</comment>
<organism evidence="12 13">
    <name type="scientific">Alicyclobacillus cycloheptanicus</name>
    <dbReference type="NCBI Taxonomy" id="1457"/>
    <lineage>
        <taxon>Bacteria</taxon>
        <taxon>Bacillati</taxon>
        <taxon>Bacillota</taxon>
        <taxon>Bacilli</taxon>
        <taxon>Bacillales</taxon>
        <taxon>Alicyclobacillaceae</taxon>
        <taxon>Alicyclobacillus</taxon>
    </lineage>
</organism>
<feature type="region of interest" description="Disordered" evidence="10">
    <location>
        <begin position="228"/>
        <end position="274"/>
    </location>
</feature>
<dbReference type="InterPro" id="IPR016084">
    <property type="entry name" value="Haem_Oase-like_multi-hlx"/>
</dbReference>
<name>A0ABT9XLQ0_9BACL</name>
<dbReference type="Proteomes" id="UP001232973">
    <property type="component" value="Unassembled WGS sequence"/>
</dbReference>
<dbReference type="PANTHER" id="PTHR43198:SF2">
    <property type="entry name" value="SI:CH1073-67J19.1-RELATED"/>
    <property type="match status" value="1"/>
</dbReference>
<accession>A0ABT9XLQ0</accession>